<evidence type="ECO:0000313" key="2">
    <source>
        <dbReference type="Proteomes" id="UP001283361"/>
    </source>
</evidence>
<accession>A0AAE1A210</accession>
<comment type="caution">
    <text evidence="1">The sequence shown here is derived from an EMBL/GenBank/DDBJ whole genome shotgun (WGS) entry which is preliminary data.</text>
</comment>
<sequence>MRISRETAPPLYPGQSDTFRTPELNRIMSGEGLQKKIAVGGEVCELCKIAHRLASSPEALRYIRVRFLRRTREACGPKDAEELRGFMTSGQILLNFKMQGGRVPRETPSRKPSSSEPIKVQERTELGATVNWKYLTWRPAVITETLSPVVFVSGSARRQPVVGDRLNQLCSSGSPVWPGLLGLVLTPCVSRSPLRPDVGHLRFQMGP</sequence>
<keyword evidence="2" id="KW-1185">Reference proteome</keyword>
<evidence type="ECO:0000313" key="1">
    <source>
        <dbReference type="EMBL" id="KAK3779858.1"/>
    </source>
</evidence>
<name>A0AAE1A210_9GAST</name>
<dbReference type="AlphaFoldDB" id="A0AAE1A210"/>
<proteinExistence type="predicted"/>
<reference evidence="1" key="1">
    <citation type="journal article" date="2023" name="G3 (Bethesda)">
        <title>A reference genome for the long-term kleptoplast-retaining sea slug Elysia crispata morphotype clarki.</title>
        <authorList>
            <person name="Eastman K.E."/>
            <person name="Pendleton A.L."/>
            <person name="Shaikh M.A."/>
            <person name="Suttiyut T."/>
            <person name="Ogas R."/>
            <person name="Tomko P."/>
            <person name="Gavelis G."/>
            <person name="Widhalm J.R."/>
            <person name="Wisecaver J.H."/>
        </authorList>
    </citation>
    <scope>NUCLEOTIDE SEQUENCE</scope>
    <source>
        <strain evidence="1">ECLA1</strain>
    </source>
</reference>
<gene>
    <name evidence="1" type="ORF">RRG08_020203</name>
</gene>
<dbReference type="Proteomes" id="UP001283361">
    <property type="component" value="Unassembled WGS sequence"/>
</dbReference>
<dbReference type="EMBL" id="JAWDGP010002798">
    <property type="protein sequence ID" value="KAK3779858.1"/>
    <property type="molecule type" value="Genomic_DNA"/>
</dbReference>
<protein>
    <submittedName>
        <fullName evidence="1">Uncharacterized protein</fullName>
    </submittedName>
</protein>
<organism evidence="1 2">
    <name type="scientific">Elysia crispata</name>
    <name type="common">lettuce slug</name>
    <dbReference type="NCBI Taxonomy" id="231223"/>
    <lineage>
        <taxon>Eukaryota</taxon>
        <taxon>Metazoa</taxon>
        <taxon>Spiralia</taxon>
        <taxon>Lophotrochozoa</taxon>
        <taxon>Mollusca</taxon>
        <taxon>Gastropoda</taxon>
        <taxon>Heterobranchia</taxon>
        <taxon>Euthyneura</taxon>
        <taxon>Panpulmonata</taxon>
        <taxon>Sacoglossa</taxon>
        <taxon>Placobranchoidea</taxon>
        <taxon>Plakobranchidae</taxon>
        <taxon>Elysia</taxon>
    </lineage>
</organism>